<evidence type="ECO:0000313" key="8">
    <source>
        <dbReference type="Proteomes" id="UP000286045"/>
    </source>
</evidence>
<dbReference type="GO" id="GO:0006511">
    <property type="term" value="P:ubiquitin-dependent protein catabolic process"/>
    <property type="evidence" value="ECO:0007669"/>
    <property type="project" value="TreeGrafter"/>
</dbReference>
<gene>
    <name evidence="7" type="ORF">EKO27_g10492</name>
</gene>
<dbReference type="InterPro" id="IPR008913">
    <property type="entry name" value="Znf_CHY"/>
</dbReference>
<evidence type="ECO:0000256" key="2">
    <source>
        <dbReference type="ARBA" id="ARBA00022771"/>
    </source>
</evidence>
<dbReference type="SUPFAM" id="SSF161219">
    <property type="entry name" value="CHY zinc finger-like"/>
    <property type="match status" value="1"/>
</dbReference>
<evidence type="ECO:0000256" key="5">
    <source>
        <dbReference type="SAM" id="MobiDB-lite"/>
    </source>
</evidence>
<name>A0A439CR15_9PEZI</name>
<dbReference type="GO" id="GO:0008270">
    <property type="term" value="F:zinc ion binding"/>
    <property type="evidence" value="ECO:0007669"/>
    <property type="project" value="UniProtKB-KW"/>
</dbReference>
<organism evidence="7 8">
    <name type="scientific">Xylaria grammica</name>
    <dbReference type="NCBI Taxonomy" id="363999"/>
    <lineage>
        <taxon>Eukaryota</taxon>
        <taxon>Fungi</taxon>
        <taxon>Dikarya</taxon>
        <taxon>Ascomycota</taxon>
        <taxon>Pezizomycotina</taxon>
        <taxon>Sordariomycetes</taxon>
        <taxon>Xylariomycetidae</taxon>
        <taxon>Xylariales</taxon>
        <taxon>Xylariaceae</taxon>
        <taxon>Xylaria</taxon>
    </lineage>
</organism>
<sequence>MTSLVADLLVNPVLRQARRFSLSRSSNPPEPDSSLRTAQACLHSQQDDVISETEEDSSLRDDPGEGSSLMIPPSLPIPLPPARSPSCPARETDLSSANRPNMNTLESPPPSPFTQSIAQGHSVLPEDDGMGLMRRRILDIQAKEIGHTEKAHLMHQLLSERYTNSRSHIQAEQPLSPLSPRFSEKRASHGHRPLESFKFWQNVSSEAEEVENFTLTDKDIEPTFVPKKQPAESPAESTADTADIESDDETPLGCEHYRRNVKLQCSTCNRWYTCRFCHDKVEDHNLIRKETRNMLSTVVFAGSVMASGKTSITAKNVAHASR</sequence>
<feature type="region of interest" description="Disordered" evidence="5">
    <location>
        <begin position="20"/>
        <end position="118"/>
    </location>
</feature>
<dbReference type="PANTHER" id="PTHR21319">
    <property type="entry name" value="RING FINGER AND CHY ZINC FINGER DOMAIN-CONTAINING PROTEIN 1"/>
    <property type="match status" value="1"/>
</dbReference>
<evidence type="ECO:0000256" key="4">
    <source>
        <dbReference type="PROSITE-ProRule" id="PRU00601"/>
    </source>
</evidence>
<evidence type="ECO:0000256" key="3">
    <source>
        <dbReference type="ARBA" id="ARBA00022833"/>
    </source>
</evidence>
<keyword evidence="3" id="KW-0862">Zinc</keyword>
<dbReference type="Proteomes" id="UP000286045">
    <property type="component" value="Unassembled WGS sequence"/>
</dbReference>
<dbReference type="PROSITE" id="PS51266">
    <property type="entry name" value="ZF_CHY"/>
    <property type="match status" value="1"/>
</dbReference>
<dbReference type="Pfam" id="PF05495">
    <property type="entry name" value="zf-CHY"/>
    <property type="match status" value="1"/>
</dbReference>
<dbReference type="STRING" id="363999.A0A439CR15"/>
<accession>A0A439CR15</accession>
<evidence type="ECO:0000313" key="7">
    <source>
        <dbReference type="EMBL" id="RWA04615.1"/>
    </source>
</evidence>
<evidence type="ECO:0000259" key="6">
    <source>
        <dbReference type="PROSITE" id="PS51266"/>
    </source>
</evidence>
<reference evidence="7 8" key="1">
    <citation type="submission" date="2018-12" db="EMBL/GenBank/DDBJ databases">
        <title>Draft genome sequence of Xylaria grammica IHI A82.</title>
        <authorList>
            <person name="Buettner E."/>
            <person name="Kellner H."/>
        </authorList>
    </citation>
    <scope>NUCLEOTIDE SEQUENCE [LARGE SCALE GENOMIC DNA]</scope>
    <source>
        <strain evidence="7 8">IHI A82</strain>
    </source>
</reference>
<keyword evidence="1" id="KW-0479">Metal-binding</keyword>
<proteinExistence type="predicted"/>
<dbReference type="GO" id="GO:0016567">
    <property type="term" value="P:protein ubiquitination"/>
    <property type="evidence" value="ECO:0007669"/>
    <property type="project" value="TreeGrafter"/>
</dbReference>
<dbReference type="InterPro" id="IPR037274">
    <property type="entry name" value="Znf_CHY_sf"/>
</dbReference>
<dbReference type="EMBL" id="RYZI01000541">
    <property type="protein sequence ID" value="RWA04615.1"/>
    <property type="molecule type" value="Genomic_DNA"/>
</dbReference>
<feature type="region of interest" description="Disordered" evidence="5">
    <location>
        <begin position="224"/>
        <end position="249"/>
    </location>
</feature>
<dbReference type="PANTHER" id="PTHR21319:SF0">
    <property type="entry name" value="AND RING FINGER DOMAIN PROTEIN, PUTATIVE (AFU_ORTHOLOGUE AFUA_1G08900)-RELATED"/>
    <property type="match status" value="1"/>
</dbReference>
<comment type="caution">
    <text evidence="7">The sequence shown here is derived from an EMBL/GenBank/DDBJ whole genome shotgun (WGS) entry which is preliminary data.</text>
</comment>
<dbReference type="GO" id="GO:0061630">
    <property type="term" value="F:ubiquitin protein ligase activity"/>
    <property type="evidence" value="ECO:0007669"/>
    <property type="project" value="TreeGrafter"/>
</dbReference>
<feature type="compositionally biased region" description="Pro residues" evidence="5">
    <location>
        <begin position="73"/>
        <end position="83"/>
    </location>
</feature>
<dbReference type="GO" id="GO:0005634">
    <property type="term" value="C:nucleus"/>
    <property type="evidence" value="ECO:0007669"/>
    <property type="project" value="TreeGrafter"/>
</dbReference>
<keyword evidence="8" id="KW-1185">Reference proteome</keyword>
<feature type="domain" description="CHY-type" evidence="6">
    <location>
        <begin position="247"/>
        <end position="317"/>
    </location>
</feature>
<feature type="compositionally biased region" description="Polar residues" evidence="5">
    <location>
        <begin position="94"/>
        <end position="106"/>
    </location>
</feature>
<protein>
    <recommendedName>
        <fullName evidence="6">CHY-type domain-containing protein</fullName>
    </recommendedName>
</protein>
<keyword evidence="2 4" id="KW-0863">Zinc-finger</keyword>
<dbReference type="AlphaFoldDB" id="A0A439CR15"/>
<feature type="compositionally biased region" description="Polar residues" evidence="5">
    <location>
        <begin position="34"/>
        <end position="48"/>
    </location>
</feature>
<evidence type="ECO:0000256" key="1">
    <source>
        <dbReference type="ARBA" id="ARBA00022723"/>
    </source>
</evidence>